<proteinExistence type="predicted"/>
<evidence type="ECO:0000259" key="2">
    <source>
        <dbReference type="Pfam" id="PF09851"/>
    </source>
</evidence>
<dbReference type="Proteomes" id="UP000326202">
    <property type="component" value="Chromosome"/>
</dbReference>
<evidence type="ECO:0000256" key="1">
    <source>
        <dbReference type="SAM" id="Phobius"/>
    </source>
</evidence>
<feature type="domain" description="SHOCT" evidence="2">
    <location>
        <begin position="223"/>
        <end position="250"/>
    </location>
</feature>
<reference evidence="3 4" key="1">
    <citation type="submission" date="2019-08" db="EMBL/GenBank/DDBJ databases">
        <title>Hyperibacter terrae gen. nov., sp. nov. and Hyperibacter viscosus sp. nov., two new members in the family Rhodospirillaceae isolated from the rhizosphere of Hypericum perforatum.</title>
        <authorList>
            <person name="Noviana Z."/>
        </authorList>
    </citation>
    <scope>NUCLEOTIDE SEQUENCE [LARGE SCALE GENOMIC DNA]</scope>
    <source>
        <strain evidence="3 4">R5913</strain>
    </source>
</reference>
<feature type="transmembrane region" description="Helical" evidence="1">
    <location>
        <begin position="12"/>
        <end position="33"/>
    </location>
</feature>
<dbReference type="InterPro" id="IPR018649">
    <property type="entry name" value="SHOCT"/>
</dbReference>
<dbReference type="Pfam" id="PF09851">
    <property type="entry name" value="SHOCT"/>
    <property type="match status" value="1"/>
</dbReference>
<gene>
    <name evidence="3" type="ORF">FRZ44_33590</name>
</gene>
<keyword evidence="1" id="KW-0812">Transmembrane</keyword>
<name>A0A5J6MN99_9PROT</name>
<keyword evidence="1" id="KW-0472">Membrane</keyword>
<keyword evidence="4" id="KW-1185">Reference proteome</keyword>
<keyword evidence="1" id="KW-1133">Transmembrane helix</keyword>
<protein>
    <recommendedName>
        <fullName evidence="2">SHOCT domain-containing protein</fullName>
    </recommendedName>
</protein>
<evidence type="ECO:0000313" key="4">
    <source>
        <dbReference type="Proteomes" id="UP000326202"/>
    </source>
</evidence>
<accession>A0A5J6MN99</accession>
<sequence length="261" mass="28048">MRDFVRGVTPMGLLGWLLLIIGVMVAAKIFVWFGKRYGRNSTVRSLTSMSDFTASHFQTSDDGLYGIAIDESRQKICLYQASATHSATRILNYRDILEVEVAEDGAMVSRSSSGSMAARAIVGGVVFGGVGAVVGALSAKRKQEPKVRRIDLKIVVNDTARPNFSLNLLNIECDRGGPAHRVAMMSADEWMGRLKVAIRIADDAASLAQNAAAGVVSLAGVAEEISRLAQLRDQGLLTDGEFQQQKSRLLSFGNEAAEIGA</sequence>
<dbReference type="OrthoDB" id="9157707at2"/>
<organism evidence="3 4">
    <name type="scientific">Hypericibacter terrae</name>
    <dbReference type="NCBI Taxonomy" id="2602015"/>
    <lineage>
        <taxon>Bacteria</taxon>
        <taxon>Pseudomonadati</taxon>
        <taxon>Pseudomonadota</taxon>
        <taxon>Alphaproteobacteria</taxon>
        <taxon>Rhodospirillales</taxon>
        <taxon>Dongiaceae</taxon>
        <taxon>Hypericibacter</taxon>
    </lineage>
</organism>
<dbReference type="RefSeq" id="WP_151178252.1">
    <property type="nucleotide sequence ID" value="NZ_CP042906.1"/>
</dbReference>
<feature type="transmembrane region" description="Helical" evidence="1">
    <location>
        <begin position="116"/>
        <end position="139"/>
    </location>
</feature>
<evidence type="ECO:0000313" key="3">
    <source>
        <dbReference type="EMBL" id="QEX18055.1"/>
    </source>
</evidence>
<dbReference type="AlphaFoldDB" id="A0A5J6MN99"/>
<dbReference type="KEGG" id="htq:FRZ44_33590"/>
<dbReference type="EMBL" id="CP042906">
    <property type="protein sequence ID" value="QEX18055.1"/>
    <property type="molecule type" value="Genomic_DNA"/>
</dbReference>